<keyword evidence="2" id="KW-1185">Reference proteome</keyword>
<accession>A0A4S4C8P9</accession>
<organism evidence="1 2">
    <name type="scientific">Cohnella fermenti</name>
    <dbReference type="NCBI Taxonomy" id="2565925"/>
    <lineage>
        <taxon>Bacteria</taxon>
        <taxon>Bacillati</taxon>
        <taxon>Bacillota</taxon>
        <taxon>Bacilli</taxon>
        <taxon>Bacillales</taxon>
        <taxon>Paenibacillaceae</taxon>
        <taxon>Cohnella</taxon>
    </lineage>
</organism>
<proteinExistence type="predicted"/>
<dbReference type="AlphaFoldDB" id="A0A4S4C8P9"/>
<dbReference type="InterPro" id="IPR021857">
    <property type="entry name" value="DUF3467"/>
</dbReference>
<dbReference type="Proteomes" id="UP000310636">
    <property type="component" value="Unassembled WGS sequence"/>
</dbReference>
<evidence type="ECO:0000313" key="1">
    <source>
        <dbReference type="EMBL" id="THF83730.1"/>
    </source>
</evidence>
<protein>
    <submittedName>
        <fullName evidence="1">DUF3467 domain-containing protein</fullName>
    </submittedName>
</protein>
<reference evidence="1 2" key="1">
    <citation type="submission" date="2019-04" db="EMBL/GenBank/DDBJ databases">
        <title>Cohnella sp. nov. isolated from preserved vegetables.</title>
        <authorList>
            <person name="Lin S.-Y."/>
            <person name="Hung M.-H."/>
            <person name="Young C.-C."/>
        </authorList>
    </citation>
    <scope>NUCLEOTIDE SEQUENCE [LARGE SCALE GENOMIC DNA]</scope>
    <source>
        <strain evidence="1 2">CC-MHH1044</strain>
    </source>
</reference>
<dbReference type="OrthoDB" id="9813817at2"/>
<dbReference type="Pfam" id="PF11950">
    <property type="entry name" value="DUF3467"/>
    <property type="match status" value="1"/>
</dbReference>
<sequence>MEKKIIYTNQIQLAMQPMDFTLSLNMVGVDGAVENQANVYISPQHAKSLLIALAENVRMYEELFGSINLEPNSDKIKELQEKGAIQVLAGVRQ</sequence>
<gene>
    <name evidence="1" type="ORF">E6C55_03305</name>
</gene>
<name>A0A4S4C8P9_9BACL</name>
<dbReference type="EMBL" id="SSOB01000003">
    <property type="protein sequence ID" value="THF83730.1"/>
    <property type="molecule type" value="Genomic_DNA"/>
</dbReference>
<dbReference type="RefSeq" id="WP_136368359.1">
    <property type="nucleotide sequence ID" value="NZ_SSOB01000003.1"/>
</dbReference>
<evidence type="ECO:0000313" key="2">
    <source>
        <dbReference type="Proteomes" id="UP000310636"/>
    </source>
</evidence>
<comment type="caution">
    <text evidence="1">The sequence shown here is derived from an EMBL/GenBank/DDBJ whole genome shotgun (WGS) entry which is preliminary data.</text>
</comment>